<feature type="active site" description="Proton acceptor" evidence="9">
    <location>
        <position position="36"/>
    </location>
</feature>
<dbReference type="InterPro" id="IPR011060">
    <property type="entry name" value="RibuloseP-bd_barrel"/>
</dbReference>
<proteinExistence type="inferred from homology"/>
<dbReference type="PANTHER" id="PTHR43406:SF1">
    <property type="entry name" value="TRYPTOPHAN SYNTHASE ALPHA CHAIN, CHLOROPLASTIC"/>
    <property type="match status" value="1"/>
</dbReference>
<name>A0A0U2Y6C4_9CREN</name>
<dbReference type="Proteomes" id="UP000065473">
    <property type="component" value="Chromosome"/>
</dbReference>
<dbReference type="SUPFAM" id="SSF51366">
    <property type="entry name" value="Ribulose-phoshate binding barrel"/>
    <property type="match status" value="1"/>
</dbReference>
<evidence type="ECO:0000256" key="7">
    <source>
        <dbReference type="ARBA" id="ARBA00023239"/>
    </source>
</evidence>
<comment type="pathway">
    <text evidence="2 9">Amino-acid biosynthesis; L-tryptophan biosynthesis; L-tryptophan from chorismate: step 5/5.</text>
</comment>
<evidence type="ECO:0000256" key="10">
    <source>
        <dbReference type="RuleBase" id="RU003662"/>
    </source>
</evidence>
<gene>
    <name evidence="9 12" type="primary">trpA</name>
    <name evidence="11" type="ORF">ATY89_10905</name>
    <name evidence="12" type="ORF">ATZ20_02460</name>
</gene>
<dbReference type="GO" id="GO:0004834">
    <property type="term" value="F:tryptophan synthase activity"/>
    <property type="evidence" value="ECO:0007669"/>
    <property type="project" value="UniProtKB-UniRule"/>
</dbReference>
<comment type="subunit">
    <text evidence="3 9">Tetramer of two alpha and two beta chains.</text>
</comment>
<evidence type="ECO:0000256" key="6">
    <source>
        <dbReference type="ARBA" id="ARBA00023141"/>
    </source>
</evidence>
<reference evidence="13 14" key="1">
    <citation type="submission" date="2015-12" db="EMBL/GenBank/DDBJ databases">
        <title>A stable core within a dynamic pangenome in Sulfolobus acidocaldarius.</title>
        <authorList>
            <person name="Anderson R."/>
            <person name="Kouris A."/>
            <person name="Seward C."/>
            <person name="Campbell K."/>
            <person name="Whitaker R."/>
        </authorList>
    </citation>
    <scope>NUCLEOTIDE SEQUENCE [LARGE SCALE GENOMIC DNA]</scope>
    <source>
        <strain evidence="11 14">GG12-C01-09</strain>
        <strain evidence="12 13">NG05B_CO5_07</strain>
    </source>
</reference>
<keyword evidence="7 9" id="KW-0456">Lyase</keyword>
<evidence type="ECO:0000313" key="14">
    <source>
        <dbReference type="Proteomes" id="UP000065473"/>
    </source>
</evidence>
<feature type="active site" description="Proton acceptor" evidence="9">
    <location>
        <position position="47"/>
    </location>
</feature>
<comment type="function">
    <text evidence="1 9">The alpha subunit is responsible for the aldol cleavage of indoleglycerol phosphate to indole and glyceraldehyde 3-phosphate.</text>
</comment>
<protein>
    <recommendedName>
        <fullName evidence="9">Tryptophan synthase alpha chain</fullName>
        <ecNumber evidence="9">4.2.1.20</ecNumber>
    </recommendedName>
</protein>
<dbReference type="CDD" id="cd04724">
    <property type="entry name" value="Tryptophan_synthase_alpha"/>
    <property type="match status" value="1"/>
</dbReference>
<dbReference type="OMA" id="YDGPFIR"/>
<dbReference type="PROSITE" id="PS00167">
    <property type="entry name" value="TRP_SYNTHASE_ALPHA"/>
    <property type="match status" value="1"/>
</dbReference>
<dbReference type="GO" id="GO:0005829">
    <property type="term" value="C:cytosol"/>
    <property type="evidence" value="ECO:0007669"/>
    <property type="project" value="TreeGrafter"/>
</dbReference>
<comment type="catalytic activity">
    <reaction evidence="8 9">
        <text>(1S,2R)-1-C-(indol-3-yl)glycerol 3-phosphate + L-serine = D-glyceraldehyde 3-phosphate + L-tryptophan + H2O</text>
        <dbReference type="Rhea" id="RHEA:10532"/>
        <dbReference type="ChEBI" id="CHEBI:15377"/>
        <dbReference type="ChEBI" id="CHEBI:33384"/>
        <dbReference type="ChEBI" id="CHEBI:57912"/>
        <dbReference type="ChEBI" id="CHEBI:58866"/>
        <dbReference type="ChEBI" id="CHEBI:59776"/>
        <dbReference type="EC" id="4.2.1.20"/>
    </reaction>
</comment>
<dbReference type="InterPro" id="IPR002028">
    <property type="entry name" value="Trp_synthase_suA"/>
</dbReference>
<dbReference type="EMBL" id="CP013695">
    <property type="protein sequence ID" value="ALU31121.1"/>
    <property type="molecule type" value="Genomic_DNA"/>
</dbReference>
<dbReference type="HAMAP" id="MF_00131">
    <property type="entry name" value="Trp_synth_alpha"/>
    <property type="match status" value="1"/>
</dbReference>
<dbReference type="InterPro" id="IPR013785">
    <property type="entry name" value="Aldolase_TIM"/>
</dbReference>
<dbReference type="OrthoDB" id="25658at2157"/>
<dbReference type="Pfam" id="PF00290">
    <property type="entry name" value="Trp_syntA"/>
    <property type="match status" value="1"/>
</dbReference>
<evidence type="ECO:0000256" key="9">
    <source>
        <dbReference type="HAMAP-Rule" id="MF_00131"/>
    </source>
</evidence>
<evidence type="ECO:0000256" key="5">
    <source>
        <dbReference type="ARBA" id="ARBA00022822"/>
    </source>
</evidence>
<evidence type="ECO:0000313" key="11">
    <source>
        <dbReference type="EMBL" id="ALU30400.1"/>
    </source>
</evidence>
<dbReference type="Proteomes" id="UP000060043">
    <property type="component" value="Chromosome"/>
</dbReference>
<dbReference type="NCBIfam" id="NF009621">
    <property type="entry name" value="PRK13125.1"/>
    <property type="match status" value="1"/>
</dbReference>
<evidence type="ECO:0000256" key="3">
    <source>
        <dbReference type="ARBA" id="ARBA00011270"/>
    </source>
</evidence>
<evidence type="ECO:0000313" key="12">
    <source>
        <dbReference type="EMBL" id="ALU31121.1"/>
    </source>
</evidence>
<dbReference type="Gene3D" id="3.20.20.70">
    <property type="entry name" value="Aldolase class I"/>
    <property type="match status" value="1"/>
</dbReference>
<keyword evidence="6 9" id="KW-0057">Aromatic amino acid biosynthesis</keyword>
<evidence type="ECO:0000256" key="1">
    <source>
        <dbReference type="ARBA" id="ARBA00003365"/>
    </source>
</evidence>
<keyword evidence="5 9" id="KW-0822">Tryptophan biosynthesis</keyword>
<dbReference type="PANTHER" id="PTHR43406">
    <property type="entry name" value="TRYPTOPHAN SYNTHASE, ALPHA CHAIN"/>
    <property type="match status" value="1"/>
</dbReference>
<comment type="similarity">
    <text evidence="9 10">Belongs to the TrpA family.</text>
</comment>
<accession>A0A0U2Y6C4</accession>
<keyword evidence="4 9" id="KW-0028">Amino-acid biosynthesis</keyword>
<dbReference type="SMR" id="A0A0U2Y6C4"/>
<evidence type="ECO:0000256" key="4">
    <source>
        <dbReference type="ARBA" id="ARBA00022605"/>
    </source>
</evidence>
<dbReference type="AlphaFoldDB" id="A0A0U2Y6C4"/>
<dbReference type="UniPathway" id="UPA00035">
    <property type="reaction ID" value="UER00044"/>
</dbReference>
<dbReference type="PaxDb" id="1435377-SUSAZ_06805"/>
<evidence type="ECO:0000313" key="13">
    <source>
        <dbReference type="Proteomes" id="UP000060043"/>
    </source>
</evidence>
<evidence type="ECO:0000256" key="8">
    <source>
        <dbReference type="ARBA" id="ARBA00049047"/>
    </source>
</evidence>
<dbReference type="STRING" id="1435377.SUSAZ_06805"/>
<evidence type="ECO:0000256" key="2">
    <source>
        <dbReference type="ARBA" id="ARBA00004733"/>
    </source>
</evidence>
<sequence length="245" mass="27801">MSKKYLVAYMTLGYPNVNDFYKFIDNIEDFGVDILEIGIPPKYAKYDGPVIRKTYKIVSNNIKNYYEILYEVKQRIKIPVVILTYLEEYVDKLGDFLLKLKESRVDGVLFPDLLIDYVDEYEKYVNLIKNEGIKTVLFTAPLMPDDLIIKASKLTDLFLYYGVRPTTGVVIPISIDSLINRIRTMVQSKLVVGFGLNSIEDIKKAMSVGADGIAVGTSLIEEVDKNGVNGALELIKKLRGVLDEY</sequence>
<dbReference type="EMBL" id="CP013694">
    <property type="protein sequence ID" value="ALU30400.1"/>
    <property type="molecule type" value="Genomic_DNA"/>
</dbReference>
<dbReference type="GeneID" id="14551922"/>
<dbReference type="NCBIfam" id="TIGR00262">
    <property type="entry name" value="trpA"/>
    <property type="match status" value="1"/>
</dbReference>
<dbReference type="InterPro" id="IPR018204">
    <property type="entry name" value="Trp_synthase_alpha_AS"/>
</dbReference>
<dbReference type="RefSeq" id="WP_011278254.1">
    <property type="nucleotide sequence ID" value="NZ_BHWZ01000003.1"/>
</dbReference>
<organism evidence="12 13">
    <name type="scientific">Sulfolobus acidocaldarius</name>
    <dbReference type="NCBI Taxonomy" id="2285"/>
    <lineage>
        <taxon>Archaea</taxon>
        <taxon>Thermoproteota</taxon>
        <taxon>Thermoprotei</taxon>
        <taxon>Sulfolobales</taxon>
        <taxon>Sulfolobaceae</taxon>
        <taxon>Sulfolobus</taxon>
    </lineage>
</organism>
<dbReference type="EC" id="4.2.1.20" evidence="9"/>
<dbReference type="GeneID" id="78441767"/>